<feature type="transmembrane region" description="Helical" evidence="6">
    <location>
        <begin position="263"/>
        <end position="289"/>
    </location>
</feature>
<keyword evidence="9" id="KW-1185">Reference proteome</keyword>
<accession>A0ABQ8Z3W6</accession>
<feature type="transmembrane region" description="Helical" evidence="6">
    <location>
        <begin position="309"/>
        <end position="330"/>
    </location>
</feature>
<feature type="transmembrane region" description="Helical" evidence="6">
    <location>
        <begin position="160"/>
        <end position="181"/>
    </location>
</feature>
<name>A0ABQ8Z3W6_9EUKA</name>
<evidence type="ECO:0000313" key="8">
    <source>
        <dbReference type="EMBL" id="KAJ6251573.1"/>
    </source>
</evidence>
<evidence type="ECO:0000256" key="5">
    <source>
        <dbReference type="SAM" id="MobiDB-lite"/>
    </source>
</evidence>
<protein>
    <submittedName>
        <fullName evidence="8">Amino acid transporter</fullName>
    </submittedName>
</protein>
<evidence type="ECO:0000256" key="1">
    <source>
        <dbReference type="ARBA" id="ARBA00004141"/>
    </source>
</evidence>
<feature type="compositionally biased region" description="Polar residues" evidence="5">
    <location>
        <begin position="1"/>
        <end position="22"/>
    </location>
</feature>
<feature type="domain" description="Amino acid transporter transmembrane" evidence="7">
    <location>
        <begin position="44"/>
        <end position="430"/>
    </location>
</feature>
<evidence type="ECO:0000256" key="6">
    <source>
        <dbReference type="SAM" id="Phobius"/>
    </source>
</evidence>
<feature type="transmembrane region" description="Helical" evidence="6">
    <location>
        <begin position="118"/>
        <end position="140"/>
    </location>
</feature>
<organism evidence="8 9">
    <name type="scientific">Anaeramoeba flamelloides</name>
    <dbReference type="NCBI Taxonomy" id="1746091"/>
    <lineage>
        <taxon>Eukaryota</taxon>
        <taxon>Metamonada</taxon>
        <taxon>Anaeramoebidae</taxon>
        <taxon>Anaeramoeba</taxon>
    </lineage>
</organism>
<feature type="transmembrane region" description="Helical" evidence="6">
    <location>
        <begin position="73"/>
        <end position="97"/>
    </location>
</feature>
<proteinExistence type="predicted"/>
<keyword evidence="3 6" id="KW-1133">Transmembrane helix</keyword>
<comment type="caution">
    <text evidence="8">The sequence shown here is derived from an EMBL/GenBank/DDBJ whole genome shotgun (WGS) entry which is preliminary data.</text>
</comment>
<evidence type="ECO:0000313" key="9">
    <source>
        <dbReference type="Proteomes" id="UP001150062"/>
    </source>
</evidence>
<sequence>MSSETSSEENSPLLKNSINTSGKVPVSDNEMGMIKPNEEPKVAGLFSSISNLSNGCMGAGILSLPFVFSGVGWALGIILLILVGFLSWGSLQLLMIATTKAKIYEYEELAKYAWGKKFGIFMKCAIFGLTLSASTTYLIIIGDSFPVVFKNFAATEHSILTSRTFVCLILMCFPIFPLMNMRKMDHLKFSSSLSFVSVCYIVLILIISFPSINLHFTSHPIYAFKWDYVGILKGIPILIFSDSAHIVSLSVMKEFRNPNRKRITIASSSTMILCNLMYFVASFFGFFTFGADVQGDVISGYPKDKLSIIFARFVLSIGGIVSIPLFLFVARASVNVLFFRNKPFSWVRNGLISLGLAVIISVLALTVPQIQLVADFCGATFCVATIYIAPGFIYLKVCTKKGETKKKIISWFYIIFGFCAMIVCTTMVIITKVLKKD</sequence>
<dbReference type="Proteomes" id="UP001150062">
    <property type="component" value="Unassembled WGS sequence"/>
</dbReference>
<evidence type="ECO:0000256" key="3">
    <source>
        <dbReference type="ARBA" id="ARBA00022989"/>
    </source>
</evidence>
<comment type="subcellular location">
    <subcellularLocation>
        <location evidence="1">Membrane</location>
        <topology evidence="1">Multi-pass membrane protein</topology>
    </subcellularLocation>
</comment>
<keyword evidence="2 6" id="KW-0812">Transmembrane</keyword>
<dbReference type="PANTHER" id="PTHR22950">
    <property type="entry name" value="AMINO ACID TRANSPORTER"/>
    <property type="match status" value="1"/>
</dbReference>
<evidence type="ECO:0000256" key="2">
    <source>
        <dbReference type="ARBA" id="ARBA00022692"/>
    </source>
</evidence>
<dbReference type="InterPro" id="IPR013057">
    <property type="entry name" value="AA_transpt_TM"/>
</dbReference>
<feature type="transmembrane region" description="Helical" evidence="6">
    <location>
        <begin position="378"/>
        <end position="397"/>
    </location>
</feature>
<evidence type="ECO:0000259" key="7">
    <source>
        <dbReference type="Pfam" id="PF01490"/>
    </source>
</evidence>
<gene>
    <name evidence="8" type="ORF">M0813_14771</name>
</gene>
<feature type="transmembrane region" description="Helical" evidence="6">
    <location>
        <begin position="351"/>
        <end position="372"/>
    </location>
</feature>
<reference evidence="8" key="1">
    <citation type="submission" date="2022-08" db="EMBL/GenBank/DDBJ databases">
        <title>Novel sulfate-reducing endosymbionts in the free-living metamonad Anaeramoeba.</title>
        <authorList>
            <person name="Jerlstrom-Hultqvist J."/>
            <person name="Cepicka I."/>
            <person name="Gallot-Lavallee L."/>
            <person name="Salas-Leiva D."/>
            <person name="Curtis B.A."/>
            <person name="Zahonova K."/>
            <person name="Pipaliya S."/>
            <person name="Dacks J."/>
            <person name="Roger A.J."/>
        </authorList>
    </citation>
    <scope>NUCLEOTIDE SEQUENCE</scope>
    <source>
        <strain evidence="8">Schooner1</strain>
    </source>
</reference>
<dbReference type="Pfam" id="PF01490">
    <property type="entry name" value="Aa_trans"/>
    <property type="match status" value="1"/>
</dbReference>
<dbReference type="EMBL" id="JAOAOG010000055">
    <property type="protein sequence ID" value="KAJ6251573.1"/>
    <property type="molecule type" value="Genomic_DNA"/>
</dbReference>
<evidence type="ECO:0000256" key="4">
    <source>
        <dbReference type="ARBA" id="ARBA00023136"/>
    </source>
</evidence>
<feature type="transmembrane region" description="Helical" evidence="6">
    <location>
        <begin position="193"/>
        <end position="216"/>
    </location>
</feature>
<feature type="transmembrane region" description="Helical" evidence="6">
    <location>
        <begin position="228"/>
        <end position="251"/>
    </location>
</feature>
<feature type="region of interest" description="Disordered" evidence="5">
    <location>
        <begin position="1"/>
        <end position="26"/>
    </location>
</feature>
<keyword evidence="4 6" id="KW-0472">Membrane</keyword>
<feature type="transmembrane region" description="Helical" evidence="6">
    <location>
        <begin position="409"/>
        <end position="430"/>
    </location>
</feature>